<dbReference type="InterPro" id="IPR050297">
    <property type="entry name" value="LipidA_mod_glycosyltrf_83"/>
</dbReference>
<dbReference type="RefSeq" id="WP_387416930.1">
    <property type="nucleotide sequence ID" value="NZ_JBIASD010000035.1"/>
</dbReference>
<feature type="transmembrane region" description="Helical" evidence="8">
    <location>
        <begin position="221"/>
        <end position="243"/>
    </location>
</feature>
<dbReference type="EC" id="2.4.-.-" evidence="10"/>
<dbReference type="GO" id="GO:0016757">
    <property type="term" value="F:glycosyltransferase activity"/>
    <property type="evidence" value="ECO:0007669"/>
    <property type="project" value="UniProtKB-KW"/>
</dbReference>
<feature type="transmembrane region" description="Helical" evidence="8">
    <location>
        <begin position="28"/>
        <end position="45"/>
    </location>
</feature>
<evidence type="ECO:0000256" key="4">
    <source>
        <dbReference type="ARBA" id="ARBA00022679"/>
    </source>
</evidence>
<comment type="caution">
    <text evidence="10">The sequence shown here is derived from an EMBL/GenBank/DDBJ whole genome shotgun (WGS) entry which is preliminary data.</text>
</comment>
<dbReference type="PANTHER" id="PTHR33908:SF11">
    <property type="entry name" value="MEMBRANE PROTEIN"/>
    <property type="match status" value="1"/>
</dbReference>
<keyword evidence="5 8" id="KW-0812">Transmembrane</keyword>
<feature type="transmembrane region" description="Helical" evidence="8">
    <location>
        <begin position="191"/>
        <end position="214"/>
    </location>
</feature>
<feature type="domain" description="Glycosyltransferase RgtA/B/C/D-like" evidence="9">
    <location>
        <begin position="88"/>
        <end position="237"/>
    </location>
</feature>
<feature type="transmembrane region" description="Helical" evidence="8">
    <location>
        <begin position="135"/>
        <end position="156"/>
    </location>
</feature>
<evidence type="ECO:0000313" key="11">
    <source>
        <dbReference type="Proteomes" id="UP001602013"/>
    </source>
</evidence>
<name>A0ABW6T2G8_9ACTN</name>
<proteinExistence type="predicted"/>
<evidence type="ECO:0000256" key="6">
    <source>
        <dbReference type="ARBA" id="ARBA00022989"/>
    </source>
</evidence>
<evidence type="ECO:0000256" key="2">
    <source>
        <dbReference type="ARBA" id="ARBA00022475"/>
    </source>
</evidence>
<sequence>MSFGAEAGPPLARGPYVWETGARVARRFAAVAGLAAIAVFLWTAARRLDYPYALEWLEGNSLVEVWRLRAGLPLYSAPTVDYVPDGYPPLYFVISAGPAALLGVSYLPLRLVSSLASVACFVVLARLVQRETGDLAAGVAAAGLFAATYFAAGAWFDLARVDSLFLAFSLAGLYGARWMRRTRGAVGSGALLAAAFLTKQTALAEVVAVTAVLLCGPARRLAVIMSGTFAGAVALVTLIWGTASRGWYVFYVFELLGQHPWERGAWAGFWTWYLFPVMGVALGAALLAVGRVTPVVGAGCLALMAEGYAGLLHTGGAVNTMLPAFAAVALLAGVAMGGPRPGWRRAVAGALVLLQIVFLAATTFAPVRMVPTAADRRVGDALVAWVRGFGGRVAVFSDPGLGIAAGLPPVAHRGAVYDVLRGTSAAAKASLRRSIARAIDERRFAAIVVEQPEDLKGFPVGLARAYRRCPGTLLAGVPRQVFRPVTVPRVRPAELWLPVGGASCAAAFHRLAVDLTRYAGA</sequence>
<keyword evidence="11" id="KW-1185">Reference proteome</keyword>
<keyword evidence="6 8" id="KW-1133">Transmembrane helix</keyword>
<evidence type="ECO:0000256" key="3">
    <source>
        <dbReference type="ARBA" id="ARBA00022676"/>
    </source>
</evidence>
<dbReference type="InterPro" id="IPR038731">
    <property type="entry name" value="RgtA/B/C-like"/>
</dbReference>
<keyword evidence="7 8" id="KW-0472">Membrane</keyword>
<organism evidence="10 11">
    <name type="scientific">Microtetraspora malaysiensis</name>
    <dbReference type="NCBI Taxonomy" id="161358"/>
    <lineage>
        <taxon>Bacteria</taxon>
        <taxon>Bacillati</taxon>
        <taxon>Actinomycetota</taxon>
        <taxon>Actinomycetes</taxon>
        <taxon>Streptosporangiales</taxon>
        <taxon>Streptosporangiaceae</taxon>
        <taxon>Microtetraspora</taxon>
    </lineage>
</organism>
<accession>A0ABW6T2G8</accession>
<dbReference type="Proteomes" id="UP001602013">
    <property type="component" value="Unassembled WGS sequence"/>
</dbReference>
<keyword evidence="2" id="KW-1003">Cell membrane</keyword>
<feature type="transmembrane region" description="Helical" evidence="8">
    <location>
        <begin position="346"/>
        <end position="367"/>
    </location>
</feature>
<evidence type="ECO:0000256" key="1">
    <source>
        <dbReference type="ARBA" id="ARBA00004651"/>
    </source>
</evidence>
<feature type="transmembrane region" description="Helical" evidence="8">
    <location>
        <begin position="310"/>
        <end position="334"/>
    </location>
</feature>
<evidence type="ECO:0000313" key="10">
    <source>
        <dbReference type="EMBL" id="MFF3670718.1"/>
    </source>
</evidence>
<evidence type="ECO:0000259" key="9">
    <source>
        <dbReference type="Pfam" id="PF13231"/>
    </source>
</evidence>
<evidence type="ECO:0000256" key="7">
    <source>
        <dbReference type="ARBA" id="ARBA00023136"/>
    </source>
</evidence>
<keyword evidence="4 10" id="KW-0808">Transferase</keyword>
<keyword evidence="3 10" id="KW-0328">Glycosyltransferase</keyword>
<dbReference type="PANTHER" id="PTHR33908">
    <property type="entry name" value="MANNOSYLTRANSFERASE YKCB-RELATED"/>
    <property type="match status" value="1"/>
</dbReference>
<feature type="transmembrane region" description="Helical" evidence="8">
    <location>
        <begin position="111"/>
        <end position="129"/>
    </location>
</feature>
<reference evidence="10 11" key="1">
    <citation type="submission" date="2024-10" db="EMBL/GenBank/DDBJ databases">
        <title>The Natural Products Discovery Center: Release of the First 8490 Sequenced Strains for Exploring Actinobacteria Biosynthetic Diversity.</title>
        <authorList>
            <person name="Kalkreuter E."/>
            <person name="Kautsar S.A."/>
            <person name="Yang D."/>
            <person name="Bader C.D."/>
            <person name="Teijaro C.N."/>
            <person name="Fluegel L."/>
            <person name="Davis C.M."/>
            <person name="Simpson J.R."/>
            <person name="Lauterbach L."/>
            <person name="Steele A.D."/>
            <person name="Gui C."/>
            <person name="Meng S."/>
            <person name="Li G."/>
            <person name="Viehrig K."/>
            <person name="Ye F."/>
            <person name="Su P."/>
            <person name="Kiefer A.F."/>
            <person name="Nichols A."/>
            <person name="Cepeda A.J."/>
            <person name="Yan W."/>
            <person name="Fan B."/>
            <person name="Jiang Y."/>
            <person name="Adhikari A."/>
            <person name="Zheng C.-J."/>
            <person name="Schuster L."/>
            <person name="Cowan T.M."/>
            <person name="Smanski M.J."/>
            <person name="Chevrette M.G."/>
            <person name="De Carvalho L.P.S."/>
            <person name="Shen B."/>
        </authorList>
    </citation>
    <scope>NUCLEOTIDE SEQUENCE [LARGE SCALE GENOMIC DNA]</scope>
    <source>
        <strain evidence="10 11">NPDC002173</strain>
    </source>
</reference>
<dbReference type="EMBL" id="JBIASD010000035">
    <property type="protein sequence ID" value="MFF3670718.1"/>
    <property type="molecule type" value="Genomic_DNA"/>
</dbReference>
<dbReference type="Pfam" id="PF13231">
    <property type="entry name" value="PMT_2"/>
    <property type="match status" value="1"/>
</dbReference>
<feature type="transmembrane region" description="Helical" evidence="8">
    <location>
        <begin position="270"/>
        <end position="289"/>
    </location>
</feature>
<evidence type="ECO:0000256" key="8">
    <source>
        <dbReference type="SAM" id="Phobius"/>
    </source>
</evidence>
<evidence type="ECO:0000256" key="5">
    <source>
        <dbReference type="ARBA" id="ARBA00022692"/>
    </source>
</evidence>
<protein>
    <submittedName>
        <fullName evidence="10">ArnT family glycosyltransferase</fullName>
        <ecNumber evidence="10">2.4.-.-</ecNumber>
    </submittedName>
</protein>
<gene>
    <name evidence="10" type="ORF">ACFYXI_34540</name>
</gene>
<comment type="subcellular location">
    <subcellularLocation>
        <location evidence="1">Cell membrane</location>
        <topology evidence="1">Multi-pass membrane protein</topology>
    </subcellularLocation>
</comment>